<dbReference type="Pfam" id="PF01636">
    <property type="entry name" value="APH"/>
    <property type="match status" value="1"/>
</dbReference>
<dbReference type="GO" id="GO:0042601">
    <property type="term" value="C:endospore-forming forespore"/>
    <property type="evidence" value="ECO:0007669"/>
    <property type="project" value="TreeGrafter"/>
</dbReference>
<keyword evidence="3" id="KW-1185">Reference proteome</keyword>
<keyword evidence="2" id="KW-0946">Virion</keyword>
<dbReference type="InterPro" id="IPR011009">
    <property type="entry name" value="Kinase-like_dom_sf"/>
</dbReference>
<dbReference type="InterPro" id="IPR014255">
    <property type="entry name" value="Spore_coat_CotS"/>
</dbReference>
<proteinExistence type="predicted"/>
<dbReference type="RefSeq" id="WP_123041245.1">
    <property type="nucleotide sequence ID" value="NZ_CP033433.1"/>
</dbReference>
<dbReference type="Proteomes" id="UP000269097">
    <property type="component" value="Chromosome"/>
</dbReference>
<feature type="domain" description="Aminoglycoside phosphotransferase" evidence="1">
    <location>
        <begin position="29"/>
        <end position="247"/>
    </location>
</feature>
<evidence type="ECO:0000313" key="2">
    <source>
        <dbReference type="EMBL" id="AYQ73163.1"/>
    </source>
</evidence>
<evidence type="ECO:0000259" key="1">
    <source>
        <dbReference type="Pfam" id="PF01636"/>
    </source>
</evidence>
<dbReference type="Gene3D" id="3.90.1200.10">
    <property type="match status" value="1"/>
</dbReference>
<gene>
    <name evidence="2" type="ORF">EAV92_11645</name>
</gene>
<evidence type="ECO:0000313" key="3">
    <source>
        <dbReference type="Proteomes" id="UP000269097"/>
    </source>
</evidence>
<dbReference type="InterPro" id="IPR047175">
    <property type="entry name" value="CotS-like"/>
</dbReference>
<reference evidence="2 3" key="1">
    <citation type="submission" date="2018-10" db="EMBL/GenBank/DDBJ databases">
        <title>Genome Sequence of Cohnella sp.</title>
        <authorList>
            <person name="Srinivasan S."/>
            <person name="Kim M.K."/>
        </authorList>
    </citation>
    <scope>NUCLEOTIDE SEQUENCE [LARGE SCALE GENOMIC DNA]</scope>
    <source>
        <strain evidence="2 3">18JY8-7</strain>
    </source>
</reference>
<dbReference type="EMBL" id="CP033433">
    <property type="protein sequence ID" value="AYQ73163.1"/>
    <property type="molecule type" value="Genomic_DNA"/>
</dbReference>
<dbReference type="KEGG" id="coh:EAV92_11645"/>
<sequence>MSPDPKEILKLFPLSARDCRLLSWKGKKAVWHVKTDQGAKILKKSPASEPRLRFLCQAVRHLRANGAPVPALVRARDGTDYVRLGEACYTLTDAVDGRSPEYGSPSELRRIMRTLGRFHLASRGFQGSGDGEERSHLGRWAEGYRKHLEDLEAFRRQARAAASPFDKLYLKHADEFIRQGREALETLNGDAYREWVAKIDRIKNLCHQDFASGNLILNADGIHVIDMDSLTYDLPARDLRKIFNKVMKKSGWNESKAAVMLQAYHAAHPLNESEYRVVKTDLLFPHLFYGISSKFFGRRMESGWKDETALEKLKTMIRAETSKMEVLNRWDAIVRLAGEGKRA</sequence>
<dbReference type="InterPro" id="IPR002575">
    <property type="entry name" value="Aminoglycoside_PTrfase"/>
</dbReference>
<name>A0A3G3JY95_9BACL</name>
<keyword evidence="2" id="KW-0167">Capsid protein</keyword>
<dbReference type="AlphaFoldDB" id="A0A3G3JY95"/>
<organism evidence="2 3">
    <name type="scientific">Cohnella candidum</name>
    <dbReference type="NCBI Taxonomy" id="2674991"/>
    <lineage>
        <taxon>Bacteria</taxon>
        <taxon>Bacillati</taxon>
        <taxon>Bacillota</taxon>
        <taxon>Bacilli</taxon>
        <taxon>Bacillales</taxon>
        <taxon>Paenibacillaceae</taxon>
        <taxon>Cohnella</taxon>
    </lineage>
</organism>
<dbReference type="PANTHER" id="PTHR39179">
    <property type="entry name" value="SPORE COAT PROTEIN I"/>
    <property type="match status" value="1"/>
</dbReference>
<dbReference type="Gene3D" id="3.30.200.20">
    <property type="entry name" value="Phosphorylase Kinase, domain 1"/>
    <property type="match status" value="1"/>
</dbReference>
<dbReference type="SUPFAM" id="SSF56112">
    <property type="entry name" value="Protein kinase-like (PK-like)"/>
    <property type="match status" value="1"/>
</dbReference>
<accession>A0A3G3JY95</accession>
<protein>
    <submittedName>
        <fullName evidence="2">CotS family spore coat protein</fullName>
    </submittedName>
</protein>
<dbReference type="PANTHER" id="PTHR39179:SF1">
    <property type="entry name" value="SPORE COAT PROTEIN I"/>
    <property type="match status" value="1"/>
</dbReference>
<dbReference type="NCBIfam" id="TIGR02906">
    <property type="entry name" value="spore_CotS"/>
    <property type="match status" value="1"/>
</dbReference>